<dbReference type="EMBL" id="BGPR01001170">
    <property type="protein sequence ID" value="GBM47221.1"/>
    <property type="molecule type" value="Genomic_DNA"/>
</dbReference>
<dbReference type="Proteomes" id="UP000499080">
    <property type="component" value="Unassembled WGS sequence"/>
</dbReference>
<organism evidence="1 2">
    <name type="scientific">Araneus ventricosus</name>
    <name type="common">Orbweaver spider</name>
    <name type="synonym">Epeira ventricosa</name>
    <dbReference type="NCBI Taxonomy" id="182803"/>
    <lineage>
        <taxon>Eukaryota</taxon>
        <taxon>Metazoa</taxon>
        <taxon>Ecdysozoa</taxon>
        <taxon>Arthropoda</taxon>
        <taxon>Chelicerata</taxon>
        <taxon>Arachnida</taxon>
        <taxon>Araneae</taxon>
        <taxon>Araneomorphae</taxon>
        <taxon>Entelegynae</taxon>
        <taxon>Araneoidea</taxon>
        <taxon>Araneidae</taxon>
        <taxon>Araneus</taxon>
    </lineage>
</organism>
<sequence length="99" mass="11139">MKSLQHEGPLHFIGFIRTQPVVLRSPLRDRRVPCSIPDFILKFFVFVGPVHSKSDVVGQTPCRWCGAEPWRGVSDPQCIGLLNVKSHVRVRTPSCWCGA</sequence>
<dbReference type="AlphaFoldDB" id="A0A4Y2G1I4"/>
<accession>A0A4Y2G1I4</accession>
<evidence type="ECO:0000313" key="1">
    <source>
        <dbReference type="EMBL" id="GBM47221.1"/>
    </source>
</evidence>
<proteinExistence type="predicted"/>
<keyword evidence="2" id="KW-1185">Reference proteome</keyword>
<protein>
    <submittedName>
        <fullName evidence="1">Uncharacterized protein</fullName>
    </submittedName>
</protein>
<reference evidence="1 2" key="1">
    <citation type="journal article" date="2019" name="Sci. Rep.">
        <title>Orb-weaving spider Araneus ventricosus genome elucidates the spidroin gene catalogue.</title>
        <authorList>
            <person name="Kono N."/>
            <person name="Nakamura H."/>
            <person name="Ohtoshi R."/>
            <person name="Moran D.A.P."/>
            <person name="Shinohara A."/>
            <person name="Yoshida Y."/>
            <person name="Fujiwara M."/>
            <person name="Mori M."/>
            <person name="Tomita M."/>
            <person name="Arakawa K."/>
        </authorList>
    </citation>
    <scope>NUCLEOTIDE SEQUENCE [LARGE SCALE GENOMIC DNA]</scope>
</reference>
<name>A0A4Y2G1I4_ARAVE</name>
<comment type="caution">
    <text evidence="1">The sequence shown here is derived from an EMBL/GenBank/DDBJ whole genome shotgun (WGS) entry which is preliminary data.</text>
</comment>
<gene>
    <name evidence="1" type="ORF">AVEN_194270_1</name>
</gene>
<evidence type="ECO:0000313" key="2">
    <source>
        <dbReference type="Proteomes" id="UP000499080"/>
    </source>
</evidence>